<sequence length="108" mass="12397">MFYDLILVLFGMTLGVFAAEPIKKLFTGKYQEEARQKKRVKLLLYLREEKNGKSATTGEMVKNVFSNKADPVEVNTYLSYIAEAGLIKQVNNSDDPNEKSWKFVKTIR</sequence>
<dbReference type="AlphaFoldDB" id="A0A1D7QWR9"/>
<dbReference type="KEGG" id="bbev:BBEV_2107"/>
<proteinExistence type="predicted"/>
<gene>
    <name evidence="1" type="ORF">BBEV_2107</name>
</gene>
<dbReference type="OrthoDB" id="2885525at2"/>
<dbReference type="Proteomes" id="UP000094463">
    <property type="component" value="Chromosome"/>
</dbReference>
<dbReference type="PATRIC" id="fig|632773.3.peg.2220"/>
<protein>
    <submittedName>
        <fullName evidence="1">Uncharacterized protein</fullName>
    </submittedName>
</protein>
<evidence type="ECO:0000313" key="2">
    <source>
        <dbReference type="Proteomes" id="UP000094463"/>
    </source>
</evidence>
<name>A0A1D7QWR9_9BACI</name>
<organism evidence="1 2">
    <name type="scientific">Salisediminibacterium beveridgei</name>
    <dbReference type="NCBI Taxonomy" id="632773"/>
    <lineage>
        <taxon>Bacteria</taxon>
        <taxon>Bacillati</taxon>
        <taxon>Bacillota</taxon>
        <taxon>Bacilli</taxon>
        <taxon>Bacillales</taxon>
        <taxon>Bacillaceae</taxon>
        <taxon>Salisediminibacterium</taxon>
    </lineage>
</organism>
<keyword evidence="2" id="KW-1185">Reference proteome</keyword>
<dbReference type="EMBL" id="CP012502">
    <property type="protein sequence ID" value="AOM83465.1"/>
    <property type="molecule type" value="Genomic_DNA"/>
</dbReference>
<dbReference type="STRING" id="632773.BBEV_2107"/>
<accession>A0A1D7QWR9</accession>
<dbReference type="RefSeq" id="WP_069365441.1">
    <property type="nucleotide sequence ID" value="NZ_CP012502.1"/>
</dbReference>
<evidence type="ECO:0000313" key="1">
    <source>
        <dbReference type="EMBL" id="AOM83465.1"/>
    </source>
</evidence>
<reference evidence="1 2" key="1">
    <citation type="submission" date="2015-08" db="EMBL/GenBank/DDBJ databases">
        <title>The complete genome sequence of Bacillus beveridgei MLTeJB.</title>
        <authorList>
            <person name="Hanson T.E."/>
            <person name="Mesa C."/>
            <person name="Basesman S.M."/>
            <person name="Oremland R.S."/>
        </authorList>
    </citation>
    <scope>NUCLEOTIDE SEQUENCE [LARGE SCALE GENOMIC DNA]</scope>
    <source>
        <strain evidence="1 2">MLTeJB</strain>
    </source>
</reference>